<feature type="region of interest" description="Disordered" evidence="1">
    <location>
        <begin position="24"/>
        <end position="50"/>
    </location>
</feature>
<evidence type="ECO:0000256" key="1">
    <source>
        <dbReference type="SAM" id="MobiDB-lite"/>
    </source>
</evidence>
<reference evidence="2 3" key="1">
    <citation type="journal article" date="2009" name="Science">
        <title>Green evolution and dynamic adaptations revealed by genomes of the marine picoeukaryotes Micromonas.</title>
        <authorList>
            <person name="Worden A.Z."/>
            <person name="Lee J.H."/>
            <person name="Mock T."/>
            <person name="Rouze P."/>
            <person name="Simmons M.P."/>
            <person name="Aerts A.L."/>
            <person name="Allen A.E."/>
            <person name="Cuvelier M.L."/>
            <person name="Derelle E."/>
            <person name="Everett M.V."/>
            <person name="Foulon E."/>
            <person name="Grimwood J."/>
            <person name="Gundlach H."/>
            <person name="Henrissat B."/>
            <person name="Napoli C."/>
            <person name="McDonald S.M."/>
            <person name="Parker M.S."/>
            <person name="Rombauts S."/>
            <person name="Salamov A."/>
            <person name="Von Dassow P."/>
            <person name="Badger J.H."/>
            <person name="Coutinho P.M."/>
            <person name="Demir E."/>
            <person name="Dubchak I."/>
            <person name="Gentemann C."/>
            <person name="Eikrem W."/>
            <person name="Gready J.E."/>
            <person name="John U."/>
            <person name="Lanier W."/>
            <person name="Lindquist E.A."/>
            <person name="Lucas S."/>
            <person name="Mayer K.F."/>
            <person name="Moreau H."/>
            <person name="Not F."/>
            <person name="Otillar R."/>
            <person name="Panaud O."/>
            <person name="Pangilinan J."/>
            <person name="Paulsen I."/>
            <person name="Piegu B."/>
            <person name="Poliakov A."/>
            <person name="Robbens S."/>
            <person name="Schmutz J."/>
            <person name="Toulza E."/>
            <person name="Wyss T."/>
            <person name="Zelensky A."/>
            <person name="Zhou K."/>
            <person name="Armbrust E.V."/>
            <person name="Bhattacharya D."/>
            <person name="Goodenough U.W."/>
            <person name="Van de Peer Y."/>
            <person name="Grigoriev I.V."/>
        </authorList>
    </citation>
    <scope>NUCLEOTIDE SEQUENCE [LARGE SCALE GENOMIC DNA]</scope>
    <source>
        <strain evidence="2 3">CCMP1545</strain>
    </source>
</reference>
<proteinExistence type="predicted"/>
<dbReference type="EMBL" id="GG663737">
    <property type="protein sequence ID" value="EEH58707.1"/>
    <property type="molecule type" value="Genomic_DNA"/>
</dbReference>
<dbReference type="GeneID" id="9682975"/>
<keyword evidence="3" id="KW-1185">Reference proteome</keyword>
<evidence type="ECO:0000313" key="2">
    <source>
        <dbReference type="EMBL" id="EEH58707.1"/>
    </source>
</evidence>
<dbReference type="AlphaFoldDB" id="C1MN87"/>
<name>C1MN87_MICPC</name>
<dbReference type="Proteomes" id="UP000001876">
    <property type="component" value="Unassembled WGS sequence"/>
</dbReference>
<evidence type="ECO:0000313" key="3">
    <source>
        <dbReference type="Proteomes" id="UP000001876"/>
    </source>
</evidence>
<protein>
    <submittedName>
        <fullName evidence="2">Predicted protein</fullName>
    </submittedName>
</protein>
<organism evidence="3">
    <name type="scientific">Micromonas pusilla (strain CCMP1545)</name>
    <name type="common">Picoplanktonic green alga</name>
    <dbReference type="NCBI Taxonomy" id="564608"/>
    <lineage>
        <taxon>Eukaryota</taxon>
        <taxon>Viridiplantae</taxon>
        <taxon>Chlorophyta</taxon>
        <taxon>Mamiellophyceae</taxon>
        <taxon>Mamiellales</taxon>
        <taxon>Mamiellaceae</taxon>
        <taxon>Micromonas</taxon>
    </lineage>
</organism>
<sequence>MSPSAAAHPAWRVAVLRALEKNKARRLSRRRRRRRAIAPSRVASSPPPQP</sequence>
<feature type="compositionally biased region" description="Basic residues" evidence="1">
    <location>
        <begin position="24"/>
        <end position="36"/>
    </location>
</feature>
<accession>C1MN87</accession>
<dbReference type="KEGG" id="mpp:MICPUCDRAFT_56823"/>
<gene>
    <name evidence="2" type="ORF">MICPUCDRAFT_56823</name>
</gene>
<dbReference type="RefSeq" id="XP_003057062.1">
    <property type="nucleotide sequence ID" value="XM_003057016.1"/>
</dbReference>